<organism evidence="3 4">
    <name type="scientific">Candidatus Acididesulfobacter diazotrophicus</name>
    <dbReference type="NCBI Taxonomy" id="2597226"/>
    <lineage>
        <taxon>Bacteria</taxon>
        <taxon>Deltaproteobacteria</taxon>
        <taxon>Candidatus Acidulodesulfobacterales</taxon>
        <taxon>Candidatus Acididesulfobacter</taxon>
    </lineage>
</organism>
<accession>A0A519BKF9</accession>
<evidence type="ECO:0000259" key="2">
    <source>
        <dbReference type="Pfam" id="PF13649"/>
    </source>
</evidence>
<keyword evidence="1 3" id="KW-0808">Transferase</keyword>
<dbReference type="Pfam" id="PF13649">
    <property type="entry name" value="Methyltransf_25"/>
    <property type="match status" value="1"/>
</dbReference>
<gene>
    <name evidence="3" type="ORF">EVG15_09475</name>
</gene>
<feature type="domain" description="Methyltransferase" evidence="2">
    <location>
        <begin position="45"/>
        <end position="137"/>
    </location>
</feature>
<dbReference type="EMBL" id="SGBB01000023">
    <property type="protein sequence ID" value="RZD17754.1"/>
    <property type="molecule type" value="Genomic_DNA"/>
</dbReference>
<dbReference type="SUPFAM" id="SSF53335">
    <property type="entry name" value="S-adenosyl-L-methionine-dependent methyltransferases"/>
    <property type="match status" value="1"/>
</dbReference>
<evidence type="ECO:0000256" key="1">
    <source>
        <dbReference type="ARBA" id="ARBA00022679"/>
    </source>
</evidence>
<keyword evidence="3" id="KW-0489">Methyltransferase</keyword>
<dbReference type="AlphaFoldDB" id="A0A519BKF9"/>
<dbReference type="GO" id="GO:0032259">
    <property type="term" value="P:methylation"/>
    <property type="evidence" value="ECO:0007669"/>
    <property type="project" value="UniProtKB-KW"/>
</dbReference>
<comment type="caution">
    <text evidence="3">The sequence shown here is derived from an EMBL/GenBank/DDBJ whole genome shotgun (WGS) entry which is preliminary data.</text>
</comment>
<protein>
    <submittedName>
        <fullName evidence="3">Class I SAM-dependent methyltransferase</fullName>
    </submittedName>
</protein>
<evidence type="ECO:0000313" key="3">
    <source>
        <dbReference type="EMBL" id="RZD17754.1"/>
    </source>
</evidence>
<dbReference type="Gene3D" id="3.40.50.150">
    <property type="entry name" value="Vaccinia Virus protein VP39"/>
    <property type="match status" value="1"/>
</dbReference>
<dbReference type="GO" id="GO:0008168">
    <property type="term" value="F:methyltransferase activity"/>
    <property type="evidence" value="ECO:0007669"/>
    <property type="project" value="UniProtKB-KW"/>
</dbReference>
<evidence type="ECO:0000313" key="4">
    <source>
        <dbReference type="Proteomes" id="UP000319296"/>
    </source>
</evidence>
<sequence length="254" mass="29793">MKVFDMYAEYYNLLYAEKKYEEEVGYIDSLIKRYTKKSPAKGRLLDIGCGTGKHASLFLNKSYSCVIGIDISEKMINEAKKLEHNKLKFYVKDGKSFDFDLKFDVITSLFHVVSYQNTNKDISQFFSNVSNHLNNNGIFIFDFWYGPAVLTDKPSIRVKRYENKNIKLTRIAEPVIISNKNLVEVNYEILIQNKLDNGLSKLNEKHIMRYFFIPELEFLIKGNNMKIMGSFEWMTLKEPNFNSWYVVMIAKKII</sequence>
<dbReference type="CDD" id="cd02440">
    <property type="entry name" value="AdoMet_MTases"/>
    <property type="match status" value="1"/>
</dbReference>
<dbReference type="InterPro" id="IPR029063">
    <property type="entry name" value="SAM-dependent_MTases_sf"/>
</dbReference>
<dbReference type="PANTHER" id="PTHR43861">
    <property type="entry name" value="TRANS-ACONITATE 2-METHYLTRANSFERASE-RELATED"/>
    <property type="match status" value="1"/>
</dbReference>
<dbReference type="Gene3D" id="2.20.130.10">
    <property type="entry name" value="CAC2371-like domains"/>
    <property type="match status" value="1"/>
</dbReference>
<reference evidence="3 4" key="1">
    <citation type="journal article" date="2019" name="ISME J.">
        <title>Insights into ecological role of a new deltaproteobacterial order Candidatus Acidulodesulfobacterales by metagenomics and metatranscriptomics.</title>
        <authorList>
            <person name="Tan S."/>
            <person name="Liu J."/>
            <person name="Fang Y."/>
            <person name="Hedlund B.P."/>
            <person name="Lian Z.H."/>
            <person name="Huang L.Y."/>
            <person name="Li J.T."/>
            <person name="Huang L.N."/>
            <person name="Li W.J."/>
            <person name="Jiang H.C."/>
            <person name="Dong H.L."/>
            <person name="Shu W.S."/>
        </authorList>
    </citation>
    <scope>NUCLEOTIDE SEQUENCE [LARGE SCALE GENOMIC DNA]</scope>
    <source>
        <strain evidence="3">AP1</strain>
    </source>
</reference>
<dbReference type="InterPro" id="IPR041698">
    <property type="entry name" value="Methyltransf_25"/>
</dbReference>
<name>A0A519BKF9_9DELT</name>
<proteinExistence type="predicted"/>
<dbReference type="Proteomes" id="UP000319296">
    <property type="component" value="Unassembled WGS sequence"/>
</dbReference>